<reference evidence="3" key="1">
    <citation type="submission" date="2017-01" db="EMBL/GenBank/DDBJ databases">
        <authorList>
            <person name="Varghese N."/>
            <person name="Submissions S."/>
        </authorList>
    </citation>
    <scope>NUCLEOTIDE SEQUENCE [LARGE SCALE GENOMIC DNA]</scope>
    <source>
        <strain evidence="3">DSM 22306</strain>
    </source>
</reference>
<evidence type="ECO:0000313" key="2">
    <source>
        <dbReference type="EMBL" id="SIS81922.1"/>
    </source>
</evidence>
<dbReference type="EMBL" id="FTOE01000005">
    <property type="protein sequence ID" value="SIS81922.1"/>
    <property type="molecule type" value="Genomic_DNA"/>
</dbReference>
<dbReference type="AlphaFoldDB" id="A0A1N7M798"/>
<gene>
    <name evidence="2" type="ORF">SAMN05421760_105230</name>
</gene>
<dbReference type="PROSITE" id="PS51257">
    <property type="entry name" value="PROKAR_LIPOPROTEIN"/>
    <property type="match status" value="1"/>
</dbReference>
<keyword evidence="3" id="KW-1185">Reference proteome</keyword>
<feature type="coiled-coil region" evidence="1">
    <location>
        <begin position="135"/>
        <end position="162"/>
    </location>
</feature>
<accession>A0A1N7M798</accession>
<dbReference type="STRING" id="619304.SAMN05421760_105230"/>
<keyword evidence="1" id="KW-0175">Coiled coil</keyword>
<organism evidence="2 3">
    <name type="scientific">Neptunomonas antarctica</name>
    <dbReference type="NCBI Taxonomy" id="619304"/>
    <lineage>
        <taxon>Bacteria</taxon>
        <taxon>Pseudomonadati</taxon>
        <taxon>Pseudomonadota</taxon>
        <taxon>Gammaproteobacteria</taxon>
        <taxon>Oceanospirillales</taxon>
        <taxon>Oceanospirillaceae</taxon>
        <taxon>Neptunomonas</taxon>
    </lineage>
</organism>
<dbReference type="Proteomes" id="UP000185999">
    <property type="component" value="Unassembled WGS sequence"/>
</dbReference>
<proteinExistence type="predicted"/>
<evidence type="ECO:0008006" key="4">
    <source>
        <dbReference type="Google" id="ProtNLM"/>
    </source>
</evidence>
<protein>
    <recommendedName>
        <fullName evidence="4">YfhG lipoprotein</fullName>
    </recommendedName>
</protein>
<sequence>MNRLSGMRLITILFIAPLIFLSGCQQFPIRDKLAVPFNPNCFVSDNALSQFLEDEHLYIMSDATQQKKMLIDISGSSARLANLLSSTGNNKVSLEKSLLLFKQLPLLPKKVCTADRYLYLRFRQTQAHLSIIEELKTISSQLNSAEQTIEKQQQQINALTQIEPAITRQREEH</sequence>
<evidence type="ECO:0000313" key="3">
    <source>
        <dbReference type="Proteomes" id="UP000185999"/>
    </source>
</evidence>
<evidence type="ECO:0000256" key="1">
    <source>
        <dbReference type="SAM" id="Coils"/>
    </source>
</evidence>
<name>A0A1N7M798_9GAMM</name>